<dbReference type="PROSITE" id="PS50111">
    <property type="entry name" value="CHEMOTAXIS_TRANSDUC_2"/>
    <property type="match status" value="1"/>
</dbReference>
<dbReference type="RefSeq" id="WP_069476844.1">
    <property type="nucleotide sequence ID" value="NZ_CP017111.1"/>
</dbReference>
<dbReference type="SMART" id="SM00304">
    <property type="entry name" value="HAMP"/>
    <property type="match status" value="1"/>
</dbReference>
<keyword evidence="4" id="KW-0472">Membrane</keyword>
<dbReference type="GO" id="GO:0016020">
    <property type="term" value="C:membrane"/>
    <property type="evidence" value="ECO:0007669"/>
    <property type="project" value="InterPro"/>
</dbReference>
<evidence type="ECO:0000313" key="8">
    <source>
        <dbReference type="Proteomes" id="UP000094609"/>
    </source>
</evidence>
<protein>
    <submittedName>
        <fullName evidence="7">Methyl accepting chemotaxis protein</fullName>
    </submittedName>
</protein>
<organism evidence="7 8">
    <name type="scientific">Sulfurospirillum halorespirans DSM 13726</name>
    <dbReference type="NCBI Taxonomy" id="1193502"/>
    <lineage>
        <taxon>Bacteria</taxon>
        <taxon>Pseudomonadati</taxon>
        <taxon>Campylobacterota</taxon>
        <taxon>Epsilonproteobacteria</taxon>
        <taxon>Campylobacterales</taxon>
        <taxon>Sulfurospirillaceae</taxon>
        <taxon>Sulfurospirillum</taxon>
    </lineage>
</organism>
<feature type="domain" description="Methyl-accepting transducer" evidence="5">
    <location>
        <begin position="350"/>
        <end position="607"/>
    </location>
</feature>
<dbReference type="Pfam" id="PF00015">
    <property type="entry name" value="MCPsignal"/>
    <property type="match status" value="1"/>
</dbReference>
<reference evidence="8" key="1">
    <citation type="submission" date="2016-08" db="EMBL/GenBank/DDBJ databases">
        <title>Complete genome sequence of the organohalide-respiring Epsilonproteobacterium Sulfurospirillum halorespirans.</title>
        <authorList>
            <person name="Goris T."/>
            <person name="Zimmermann J."/>
            <person name="Schenz B."/>
            <person name="Lemos M."/>
            <person name="Hackermueller J."/>
            <person name="Diekert G."/>
        </authorList>
    </citation>
    <scope>NUCLEOTIDE SEQUENCE [LARGE SCALE GENOMIC DNA]</scope>
    <source>
        <strain>DSM 13726</strain>
        <strain evidence="8">PCE-M2</strain>
    </source>
</reference>
<evidence type="ECO:0000256" key="2">
    <source>
        <dbReference type="ARBA" id="ARBA00029447"/>
    </source>
</evidence>
<proteinExistence type="inferred from homology"/>
<dbReference type="SUPFAM" id="SSF58104">
    <property type="entry name" value="Methyl-accepting chemotaxis protein (MCP) signaling domain"/>
    <property type="match status" value="1"/>
</dbReference>
<dbReference type="Gene3D" id="1.10.287.950">
    <property type="entry name" value="Methyl-accepting chemotaxis protein"/>
    <property type="match status" value="1"/>
</dbReference>
<gene>
    <name evidence="7" type="ORF">SHALO_0032</name>
</gene>
<dbReference type="CDD" id="cd12912">
    <property type="entry name" value="PDC2_MCP_like"/>
    <property type="match status" value="1"/>
</dbReference>
<evidence type="ECO:0000259" key="6">
    <source>
        <dbReference type="PROSITE" id="PS50885"/>
    </source>
</evidence>
<dbReference type="Gene3D" id="3.30.450.20">
    <property type="entry name" value="PAS domain"/>
    <property type="match status" value="2"/>
</dbReference>
<evidence type="ECO:0000259" key="5">
    <source>
        <dbReference type="PROSITE" id="PS50111"/>
    </source>
</evidence>
<keyword evidence="4" id="KW-1133">Transmembrane helix</keyword>
<keyword evidence="8" id="KW-1185">Reference proteome</keyword>
<dbReference type="KEGG" id="shal:SHALO_0032"/>
<dbReference type="PANTHER" id="PTHR32089">
    <property type="entry name" value="METHYL-ACCEPTING CHEMOTAXIS PROTEIN MCPB"/>
    <property type="match status" value="1"/>
</dbReference>
<feature type="domain" description="HAMP" evidence="6">
    <location>
        <begin position="291"/>
        <end position="345"/>
    </location>
</feature>
<evidence type="ECO:0000256" key="3">
    <source>
        <dbReference type="PROSITE-ProRule" id="PRU00284"/>
    </source>
</evidence>
<dbReference type="InterPro" id="IPR003660">
    <property type="entry name" value="HAMP_dom"/>
</dbReference>
<keyword evidence="4" id="KW-0812">Transmembrane</keyword>
<sequence>MKLQQKITLYALIGITLGFSVFSFINYKMMKDATTAAIHAKLNVEALTIKMNIDEWFNNKMNITIALGNALKDMSQLPTEEVLKYLNLAKEGAKSDVTLAYFVGKAPINSSGSTQLTEKMFRERSAFNSAKEHQFKPAYSDIFENPRTKDPFIALTAPIQDESLVVLSLPIEEAIRKVSSITYDGGYAILLKADGTVIYHPEKALINTVLQEKNPNLAPIITQKSGFLQYHKGDNAKLMFFNTIEQTGWKIVMAIDEDTAYADLNHRASILIYITIGFFIIAIFVLYAFLGHQLKPLQKLDLMVQDLGHGTGDLTQRLQVTRQDELGNIANNINLFIEKIQNLLLQAKHTSAENASIAAELSSTSLEVGKRSEEQSMSVNETRVSGEKVLQNITASVEKVNDNNQQLVKVDSNLATITKDMISLNQKLMETSDKESRLAEKLSFTSKNTNEIKNILDIISDIADQTSLLSLNAAIEAARAGEYGRGFAVVADEVRKLADSTQRSLSEINSTINLVVQSIMDASTDLDTVAQEICHLSSASSALEKMVNNNAVIMQSTIQSSHKGVDEYHHIFESISFMIQKIQEIDTLTRSNARSVEEVATSSQHLEQMTLRLDNELNRFKI</sequence>
<feature type="transmembrane region" description="Helical" evidence="4">
    <location>
        <begin position="7"/>
        <end position="25"/>
    </location>
</feature>
<dbReference type="EMBL" id="CP017111">
    <property type="protein sequence ID" value="AOO63834.1"/>
    <property type="molecule type" value="Genomic_DNA"/>
</dbReference>
<dbReference type="PROSITE" id="PS50885">
    <property type="entry name" value="HAMP"/>
    <property type="match status" value="1"/>
</dbReference>
<feature type="transmembrane region" description="Helical" evidence="4">
    <location>
        <begin position="270"/>
        <end position="290"/>
    </location>
</feature>
<dbReference type="Pfam" id="PF00672">
    <property type="entry name" value="HAMP"/>
    <property type="match status" value="1"/>
</dbReference>
<dbReference type="SMART" id="SM00283">
    <property type="entry name" value="MA"/>
    <property type="match status" value="1"/>
</dbReference>
<dbReference type="GO" id="GO:0007165">
    <property type="term" value="P:signal transduction"/>
    <property type="evidence" value="ECO:0007669"/>
    <property type="project" value="UniProtKB-KW"/>
</dbReference>
<dbReference type="InterPro" id="IPR004089">
    <property type="entry name" value="MCPsignal_dom"/>
</dbReference>
<comment type="similarity">
    <text evidence="2">Belongs to the methyl-accepting chemotaxis (MCP) protein family.</text>
</comment>
<dbReference type="CDD" id="cd06225">
    <property type="entry name" value="HAMP"/>
    <property type="match status" value="1"/>
</dbReference>
<dbReference type="AlphaFoldDB" id="A0A1D7TG35"/>
<name>A0A1D7TG35_9BACT</name>
<evidence type="ECO:0000313" key="7">
    <source>
        <dbReference type="EMBL" id="AOO63834.1"/>
    </source>
</evidence>
<accession>A0A1D7TG35</accession>
<dbReference type="PATRIC" id="fig|1193502.14.peg.33"/>
<keyword evidence="1 3" id="KW-0807">Transducer</keyword>
<dbReference type="STRING" id="1193502.SHALO_0032"/>
<evidence type="ECO:0000256" key="1">
    <source>
        <dbReference type="ARBA" id="ARBA00023224"/>
    </source>
</evidence>
<dbReference type="Proteomes" id="UP000094609">
    <property type="component" value="Chromosome"/>
</dbReference>
<dbReference type="PANTHER" id="PTHR32089:SF112">
    <property type="entry name" value="LYSOZYME-LIKE PROTEIN-RELATED"/>
    <property type="match status" value="1"/>
</dbReference>
<evidence type="ECO:0000256" key="4">
    <source>
        <dbReference type="SAM" id="Phobius"/>
    </source>
</evidence>